<dbReference type="KEGG" id="rsi:Runsl_4907"/>
<dbReference type="GO" id="GO:0016787">
    <property type="term" value="F:hydrolase activity"/>
    <property type="evidence" value="ECO:0007669"/>
    <property type="project" value="InterPro"/>
</dbReference>
<reference evidence="2 3" key="2">
    <citation type="journal article" date="2012" name="Stand. Genomic Sci.">
        <title>Complete genome sequence of the aquatic bacterium Runella slithyformis type strain (LSU 4(T)).</title>
        <authorList>
            <person name="Copeland A."/>
            <person name="Zhang X."/>
            <person name="Misra M."/>
            <person name="Lapidus A."/>
            <person name="Nolan M."/>
            <person name="Lucas S."/>
            <person name="Deshpande S."/>
            <person name="Cheng J.F."/>
            <person name="Tapia R."/>
            <person name="Goodwin L.A."/>
            <person name="Pitluck S."/>
            <person name="Liolios K."/>
            <person name="Pagani I."/>
            <person name="Ivanova N."/>
            <person name="Mikhailova N."/>
            <person name="Pati A."/>
            <person name="Chen A."/>
            <person name="Palaniappan K."/>
            <person name="Land M."/>
            <person name="Hauser L."/>
            <person name="Pan C."/>
            <person name="Jeffries C.D."/>
            <person name="Detter J.C."/>
            <person name="Brambilla E.M."/>
            <person name="Rohde M."/>
            <person name="Djao O.D."/>
            <person name="Goker M."/>
            <person name="Sikorski J."/>
            <person name="Tindall B.J."/>
            <person name="Woyke T."/>
            <person name="Bristow J."/>
            <person name="Eisen J.A."/>
            <person name="Markowitz V."/>
            <person name="Hugenholtz P."/>
            <person name="Kyrpides N.C."/>
            <person name="Klenk H.P."/>
            <person name="Mavromatis K."/>
        </authorList>
    </citation>
    <scope>NUCLEOTIDE SEQUENCE [LARGE SCALE GENOMIC DNA]</scope>
    <source>
        <strain evidence="3">ATCC 29530 / DSM 19594 / LMG 11500 / NCIMB 11436 / LSU 4</strain>
    </source>
</reference>
<keyword evidence="3" id="KW-1185">Reference proteome</keyword>
<dbReference type="RefSeq" id="WP_013930501.1">
    <property type="nucleotide sequence ID" value="NC_015703.1"/>
</dbReference>
<name>A0A7U3ZPY6_RUNSL</name>
<dbReference type="Proteomes" id="UP000000493">
    <property type="component" value="Chromosome"/>
</dbReference>
<dbReference type="InterPro" id="IPR029052">
    <property type="entry name" value="Metallo-depent_PP-like"/>
</dbReference>
<reference evidence="3" key="1">
    <citation type="submission" date="2011-06" db="EMBL/GenBank/DDBJ databases">
        <title>The complete genome of chromosome of Runella slithyformis DSM 19594.</title>
        <authorList>
            <consortium name="US DOE Joint Genome Institute (JGI-PGF)"/>
            <person name="Lucas S."/>
            <person name="Han J."/>
            <person name="Lapidus A."/>
            <person name="Bruce D."/>
            <person name="Goodwin L."/>
            <person name="Pitluck S."/>
            <person name="Peters L."/>
            <person name="Kyrpides N."/>
            <person name="Mavromatis K."/>
            <person name="Ivanova N."/>
            <person name="Ovchinnikova G."/>
            <person name="Zhang X."/>
            <person name="Misra M."/>
            <person name="Detter J.C."/>
            <person name="Tapia R."/>
            <person name="Han C."/>
            <person name="Land M."/>
            <person name="Hauser L."/>
            <person name="Markowitz V."/>
            <person name="Cheng J.-F."/>
            <person name="Hugenholtz P."/>
            <person name="Woyke T."/>
            <person name="Wu D."/>
            <person name="Tindall B."/>
            <person name="Faehrich R."/>
            <person name="Brambilla E."/>
            <person name="Klenk H.-P."/>
            <person name="Eisen J.A."/>
        </authorList>
    </citation>
    <scope>NUCLEOTIDE SEQUENCE [LARGE SCALE GENOMIC DNA]</scope>
    <source>
        <strain evidence="3">ATCC 29530 / DSM 19594 / LMG 11500 / NCIMB 11436 / LSU 4</strain>
    </source>
</reference>
<protein>
    <submittedName>
        <fullName evidence="2">Metallophosphoesterase</fullName>
    </submittedName>
</protein>
<dbReference type="InterPro" id="IPR004843">
    <property type="entry name" value="Calcineurin-like_PHP"/>
</dbReference>
<gene>
    <name evidence="2" type="ordered locus">Runsl_4907</name>
</gene>
<dbReference type="Pfam" id="PF00149">
    <property type="entry name" value="Metallophos"/>
    <property type="match status" value="1"/>
</dbReference>
<accession>A0A7U3ZPY6</accession>
<sequence>MPDFPKRDLKEYVDVGHSELENHLRTQNAQFQSVLEEAYAGRKLTDFLWLNIFGFAFHYLKSRFGPRHPYQFYPSGDDTGVYRMKADNETTFIALLSDWASDTPESDRVGAVVASHKPDYSIHLGDIYFVGAPSEVYDNFISPTASWPRGKWGNLVLSGNHEMYSNGAAFYKMLLPTMGVRVNPSDGSIYSVVEKPSGGSMIYEQKAGFFCLENDYWRVIGLDTGYTSVERPFVEILSPPDCHLRKEQVRWLKNQLHLENPDDRRGIVFLSHHPPFSAFRTAFPRPARQLRQLFGDFLRPVLWIWGHEHRLVGYQKREVAGLPVFGRCIGHGGMPVEIDLPKINTESILFYDQRRRKNLRRIGIGYNGFAGLKFDKETLNIEYRDVEDKVVVSERWTIDIQTGMVDKME</sequence>
<dbReference type="Gene3D" id="3.60.21.10">
    <property type="match status" value="1"/>
</dbReference>
<evidence type="ECO:0000259" key="1">
    <source>
        <dbReference type="Pfam" id="PF00149"/>
    </source>
</evidence>
<organism evidence="2 3">
    <name type="scientific">Runella slithyformis (strain ATCC 29530 / DSM 19594 / LMG 11500 / NCIMB 11436 / LSU 4)</name>
    <dbReference type="NCBI Taxonomy" id="761193"/>
    <lineage>
        <taxon>Bacteria</taxon>
        <taxon>Pseudomonadati</taxon>
        <taxon>Bacteroidota</taxon>
        <taxon>Cytophagia</taxon>
        <taxon>Cytophagales</taxon>
        <taxon>Spirosomataceae</taxon>
        <taxon>Runella</taxon>
    </lineage>
</organism>
<feature type="domain" description="Calcineurin-like phosphoesterase" evidence="1">
    <location>
        <begin position="94"/>
        <end position="310"/>
    </location>
</feature>
<dbReference type="EMBL" id="CP002859">
    <property type="protein sequence ID" value="AEI51217.1"/>
    <property type="molecule type" value="Genomic_DNA"/>
</dbReference>
<dbReference type="AlphaFoldDB" id="A0A7U3ZPY6"/>
<dbReference type="SUPFAM" id="SSF56300">
    <property type="entry name" value="Metallo-dependent phosphatases"/>
    <property type="match status" value="1"/>
</dbReference>
<evidence type="ECO:0000313" key="2">
    <source>
        <dbReference type="EMBL" id="AEI51217.1"/>
    </source>
</evidence>
<evidence type="ECO:0000313" key="3">
    <source>
        <dbReference type="Proteomes" id="UP000000493"/>
    </source>
</evidence>
<proteinExistence type="predicted"/>